<accession>A0A1V4IAR4</accession>
<dbReference type="InterPro" id="IPR018062">
    <property type="entry name" value="HTH_AraC-typ_CS"/>
</dbReference>
<feature type="modified residue" description="4-aspartylphosphate" evidence="10">
    <location>
        <position position="62"/>
    </location>
</feature>
<reference evidence="13 14" key="1">
    <citation type="submission" date="2017-03" db="EMBL/GenBank/DDBJ databases">
        <title>Genome sequence of Clostridium oryzae DSM 28571.</title>
        <authorList>
            <person name="Poehlein A."/>
            <person name="Daniel R."/>
        </authorList>
    </citation>
    <scope>NUCLEOTIDE SEQUENCE [LARGE SCALE GENOMIC DNA]</scope>
    <source>
        <strain evidence="13 14">DSM 28571</strain>
    </source>
</reference>
<keyword evidence="8" id="KW-0804">Transcription</keyword>
<keyword evidence="6" id="KW-0805">Transcription regulation</keyword>
<dbReference type="AlphaFoldDB" id="A0A1V4IAR4"/>
<dbReference type="InterPro" id="IPR018060">
    <property type="entry name" value="HTH_AraC"/>
</dbReference>
<dbReference type="EMBL" id="MZGV01000094">
    <property type="protein sequence ID" value="OPJ56607.1"/>
    <property type="molecule type" value="Genomic_DNA"/>
</dbReference>
<evidence type="ECO:0000259" key="12">
    <source>
        <dbReference type="PROSITE" id="PS50110"/>
    </source>
</evidence>
<evidence type="ECO:0000256" key="5">
    <source>
        <dbReference type="ARBA" id="ARBA00023012"/>
    </source>
</evidence>
<dbReference type="STRING" id="1450648.CLORY_42550"/>
<dbReference type="PANTHER" id="PTHR42713">
    <property type="entry name" value="HISTIDINE KINASE-RELATED"/>
    <property type="match status" value="1"/>
</dbReference>
<evidence type="ECO:0000256" key="6">
    <source>
        <dbReference type="ARBA" id="ARBA00023015"/>
    </source>
</evidence>
<evidence type="ECO:0000256" key="7">
    <source>
        <dbReference type="ARBA" id="ARBA00023125"/>
    </source>
</evidence>
<protein>
    <recommendedName>
        <fullName evidence="2">Stage 0 sporulation protein A homolog</fullName>
    </recommendedName>
</protein>
<evidence type="ECO:0000313" key="14">
    <source>
        <dbReference type="Proteomes" id="UP000190080"/>
    </source>
</evidence>
<comment type="caution">
    <text evidence="13">The sequence shown here is derived from an EMBL/GenBank/DDBJ whole genome shotgun (WGS) entry which is preliminary data.</text>
</comment>
<dbReference type="PROSITE" id="PS00041">
    <property type="entry name" value="HTH_ARAC_FAMILY_1"/>
    <property type="match status" value="1"/>
</dbReference>
<keyword evidence="4 10" id="KW-0597">Phosphoprotein</keyword>
<dbReference type="PROSITE" id="PS50110">
    <property type="entry name" value="RESPONSE_REGULATORY"/>
    <property type="match status" value="1"/>
</dbReference>
<keyword evidence="5" id="KW-0902">Two-component regulatory system</keyword>
<dbReference type="PROSITE" id="PS01124">
    <property type="entry name" value="HTH_ARAC_FAMILY_2"/>
    <property type="match status" value="1"/>
</dbReference>
<dbReference type="PANTHER" id="PTHR42713:SF3">
    <property type="entry name" value="TRANSCRIPTIONAL REGULATORY PROTEIN HPTR"/>
    <property type="match status" value="1"/>
</dbReference>
<dbReference type="InterPro" id="IPR001789">
    <property type="entry name" value="Sig_transdc_resp-reg_receiver"/>
</dbReference>
<dbReference type="SUPFAM" id="SSF52172">
    <property type="entry name" value="CheY-like"/>
    <property type="match status" value="1"/>
</dbReference>
<dbReference type="InterPro" id="IPR009057">
    <property type="entry name" value="Homeodomain-like_sf"/>
</dbReference>
<dbReference type="GO" id="GO:0003700">
    <property type="term" value="F:DNA-binding transcription factor activity"/>
    <property type="evidence" value="ECO:0007669"/>
    <property type="project" value="InterPro"/>
</dbReference>
<proteinExistence type="predicted"/>
<keyword evidence="7" id="KW-0238">DNA-binding</keyword>
<keyword evidence="3" id="KW-0963">Cytoplasm</keyword>
<dbReference type="Proteomes" id="UP000190080">
    <property type="component" value="Unassembled WGS sequence"/>
</dbReference>
<evidence type="ECO:0000259" key="11">
    <source>
        <dbReference type="PROSITE" id="PS01124"/>
    </source>
</evidence>
<dbReference type="RefSeq" id="WP_169911706.1">
    <property type="nucleotide sequence ID" value="NZ_MZGV01000094.1"/>
</dbReference>
<dbReference type="CDD" id="cd17536">
    <property type="entry name" value="REC_YesN-like"/>
    <property type="match status" value="1"/>
</dbReference>
<evidence type="ECO:0000256" key="10">
    <source>
        <dbReference type="PROSITE-ProRule" id="PRU00169"/>
    </source>
</evidence>
<dbReference type="Pfam" id="PF00072">
    <property type="entry name" value="Response_reg"/>
    <property type="match status" value="1"/>
</dbReference>
<evidence type="ECO:0000256" key="4">
    <source>
        <dbReference type="ARBA" id="ARBA00022553"/>
    </source>
</evidence>
<feature type="domain" description="HTH araC/xylS-type" evidence="11">
    <location>
        <begin position="424"/>
        <end position="522"/>
    </location>
</feature>
<dbReference type="SMART" id="SM00448">
    <property type="entry name" value="REC"/>
    <property type="match status" value="1"/>
</dbReference>
<organism evidence="13 14">
    <name type="scientific">Clostridium oryzae</name>
    <dbReference type="NCBI Taxonomy" id="1450648"/>
    <lineage>
        <taxon>Bacteria</taxon>
        <taxon>Bacillati</taxon>
        <taxon>Bacillota</taxon>
        <taxon>Clostridia</taxon>
        <taxon>Eubacteriales</taxon>
        <taxon>Clostridiaceae</taxon>
        <taxon>Clostridium</taxon>
    </lineage>
</organism>
<dbReference type="InterPro" id="IPR051552">
    <property type="entry name" value="HptR"/>
</dbReference>
<evidence type="ECO:0000256" key="8">
    <source>
        <dbReference type="ARBA" id="ARBA00023163"/>
    </source>
</evidence>
<dbReference type="Gene3D" id="3.40.50.2300">
    <property type="match status" value="1"/>
</dbReference>
<dbReference type="InterPro" id="IPR011006">
    <property type="entry name" value="CheY-like_superfamily"/>
</dbReference>
<feature type="domain" description="Response regulatory" evidence="12">
    <location>
        <begin position="10"/>
        <end position="128"/>
    </location>
</feature>
<evidence type="ECO:0000256" key="3">
    <source>
        <dbReference type="ARBA" id="ARBA00022490"/>
    </source>
</evidence>
<dbReference type="SMART" id="SM00342">
    <property type="entry name" value="HTH_ARAC"/>
    <property type="match status" value="1"/>
</dbReference>
<gene>
    <name evidence="13" type="ORF">CLORY_42550</name>
</gene>
<dbReference type="GO" id="GO:0000160">
    <property type="term" value="P:phosphorelay signal transduction system"/>
    <property type="evidence" value="ECO:0007669"/>
    <property type="project" value="UniProtKB-KW"/>
</dbReference>
<name>A0A1V4IAR4_9CLOT</name>
<dbReference type="SUPFAM" id="SSF46689">
    <property type="entry name" value="Homeodomain-like"/>
    <property type="match status" value="1"/>
</dbReference>
<comment type="subcellular location">
    <subcellularLocation>
        <location evidence="1">Cytoplasm</location>
    </subcellularLocation>
</comment>
<dbReference type="GO" id="GO:0005737">
    <property type="term" value="C:cytoplasm"/>
    <property type="evidence" value="ECO:0007669"/>
    <property type="project" value="UniProtKB-SubCell"/>
</dbReference>
<evidence type="ECO:0000313" key="13">
    <source>
        <dbReference type="EMBL" id="OPJ56607.1"/>
    </source>
</evidence>
<evidence type="ECO:0000256" key="9">
    <source>
        <dbReference type="ARBA" id="ARBA00024867"/>
    </source>
</evidence>
<dbReference type="Gene3D" id="1.10.10.60">
    <property type="entry name" value="Homeodomain-like"/>
    <property type="match status" value="2"/>
</dbReference>
<dbReference type="Pfam" id="PF12833">
    <property type="entry name" value="HTH_18"/>
    <property type="match status" value="1"/>
</dbReference>
<keyword evidence="14" id="KW-1185">Reference proteome</keyword>
<sequence>MSEKNDELFKVLIVDDEPFVRQGLRELIDWKKYGYKIDGEANDGEEALEIIKRASPDIVVTDIRMPEMDGLEFIREAREFVKKDTEFIILSGYGQFEYAQKAIEYGVSNYLLKPIEEEQLIEILLSSKEKFTKNRNKLKYHESKNIIKKLISNNLDEDTKLKIRSMFNKQINYKQRFVVIESDIVEWMEQLEGKKLESKIDELKETILKQLQGNIINLYEEYVGRYGVIVNEYVSKQYEGNICEFADELHRSICSNAGCSNCIVIGKEVDSLWNIFDSYKSCESIKSYKYINNSMDIINYDSLNEIEYNYYYDFSSIVDRIYDAIERGNKEQIISVVDEFFENMLNYNIAPEIIKTHVMALLFRILSNESEKHGDMAETVKTIKNLNISEGNISVMKSTLIKFLNELTSYVNSLQSNNGISAIYEVESYIKRNFEKDLTLKNLAKEFFINPVYLGQLLKKKLGMYFNDYLHYIRVEEAKKLLRRSNLKLYEIANRVGYSDTNYFINKFEKITSLTPVQYKKSVNKSKE</sequence>
<evidence type="ECO:0000256" key="2">
    <source>
        <dbReference type="ARBA" id="ARBA00018672"/>
    </source>
</evidence>
<dbReference type="GO" id="GO:0043565">
    <property type="term" value="F:sequence-specific DNA binding"/>
    <property type="evidence" value="ECO:0007669"/>
    <property type="project" value="InterPro"/>
</dbReference>
<comment type="function">
    <text evidence="9">May play the central regulatory role in sporulation. It may be an element of the effector pathway responsible for the activation of sporulation genes in response to nutritional stress. Spo0A may act in concert with spo0H (a sigma factor) to control the expression of some genes that are critical to the sporulation process.</text>
</comment>
<evidence type="ECO:0000256" key="1">
    <source>
        <dbReference type="ARBA" id="ARBA00004496"/>
    </source>
</evidence>